<dbReference type="PANTHER" id="PTHR31500:SF96">
    <property type="entry name" value="AT-HOOK MOTIF NUCLEAR-LOCALIZED PROTEIN 7"/>
    <property type="match status" value="1"/>
</dbReference>
<evidence type="ECO:0000256" key="5">
    <source>
        <dbReference type="SAM" id="MobiDB-lite"/>
    </source>
</evidence>
<sequence length="351" mass="36594">MDSKEGVTAGVKWAGSKAPSNYHVAVKTENPTQVVALGSPTVISPPAAVAVVGAATMERQRRGRPRKYGPSGALARALPPMPISSSAPPPASAESSAAKQGVGQAIDLENNQWYNVGLRYAGDYHDLVPCSAEACLIPHVINIEQGEDITMKILSFHDQQPGALCVFSAIGLTSNVKLRQPGSSGVILTFKGIFQILALTGSFTHTEVGSSKGSRSGGLNVTLAGSDGRMIGGMLAGLLIAVGPVKVVVGSFKPNGLPNGLANGLPNCLQQQKRKKKKRVPKTTPIAISSASMFPNTVGNEHYRTPEQNNSAARMANLDSPLIRTANRASMGSTPDSQRATTDINTSLHGA</sequence>
<dbReference type="STRING" id="1590841.A0A2R6R9D6"/>
<keyword evidence="3 4" id="KW-0804">Transcription</keyword>
<name>A0A2R6R9D6_ACTCC</name>
<keyword evidence="8" id="KW-1185">Reference proteome</keyword>
<keyword evidence="2 4" id="KW-0238">DNA-binding</keyword>
<dbReference type="Gramene" id="PSS24167">
    <property type="protein sequence ID" value="PSS24167"/>
    <property type="gene ID" value="CEY00_Acc09047"/>
</dbReference>
<comment type="domain">
    <text evidence="4">The PPC domain mediates interactions between AHL proteins.</text>
</comment>
<evidence type="ECO:0000256" key="1">
    <source>
        <dbReference type="ARBA" id="ARBA00023015"/>
    </source>
</evidence>
<evidence type="ECO:0000259" key="6">
    <source>
        <dbReference type="PROSITE" id="PS51742"/>
    </source>
</evidence>
<organism evidence="7 8">
    <name type="scientific">Actinidia chinensis var. chinensis</name>
    <name type="common">Chinese soft-hair kiwi</name>
    <dbReference type="NCBI Taxonomy" id="1590841"/>
    <lineage>
        <taxon>Eukaryota</taxon>
        <taxon>Viridiplantae</taxon>
        <taxon>Streptophyta</taxon>
        <taxon>Embryophyta</taxon>
        <taxon>Tracheophyta</taxon>
        <taxon>Spermatophyta</taxon>
        <taxon>Magnoliopsida</taxon>
        <taxon>eudicotyledons</taxon>
        <taxon>Gunneridae</taxon>
        <taxon>Pentapetalae</taxon>
        <taxon>asterids</taxon>
        <taxon>Ericales</taxon>
        <taxon>Actinidiaceae</taxon>
        <taxon>Actinidia</taxon>
    </lineage>
</organism>
<dbReference type="InterPro" id="IPR039605">
    <property type="entry name" value="AHL"/>
</dbReference>
<accession>A0A2R6R9D6</accession>
<reference evidence="7 8" key="1">
    <citation type="submission" date="2017-07" db="EMBL/GenBank/DDBJ databases">
        <title>An improved, manually edited Actinidia chinensis var. chinensis (kiwifruit) genome highlights the challenges associated with draft genomes and gene prediction in plants.</title>
        <authorList>
            <person name="Pilkington S."/>
            <person name="Crowhurst R."/>
            <person name="Hilario E."/>
            <person name="Nardozza S."/>
            <person name="Fraser L."/>
            <person name="Peng Y."/>
            <person name="Gunaseelan K."/>
            <person name="Simpson R."/>
            <person name="Tahir J."/>
            <person name="Deroles S."/>
            <person name="Templeton K."/>
            <person name="Luo Z."/>
            <person name="Davy M."/>
            <person name="Cheng C."/>
            <person name="Mcneilage M."/>
            <person name="Scaglione D."/>
            <person name="Liu Y."/>
            <person name="Zhang Q."/>
            <person name="Datson P."/>
            <person name="De Silva N."/>
            <person name="Gardiner S."/>
            <person name="Bassett H."/>
            <person name="Chagne D."/>
            <person name="Mccallum J."/>
            <person name="Dzierzon H."/>
            <person name="Deng C."/>
            <person name="Wang Y.-Y."/>
            <person name="Barron N."/>
            <person name="Manako K."/>
            <person name="Bowen J."/>
            <person name="Foster T."/>
            <person name="Erridge Z."/>
            <person name="Tiffin H."/>
            <person name="Waite C."/>
            <person name="Davies K."/>
            <person name="Grierson E."/>
            <person name="Laing W."/>
            <person name="Kirk R."/>
            <person name="Chen X."/>
            <person name="Wood M."/>
            <person name="Montefiori M."/>
            <person name="Brummell D."/>
            <person name="Schwinn K."/>
            <person name="Catanach A."/>
            <person name="Fullerton C."/>
            <person name="Li D."/>
            <person name="Meiyalaghan S."/>
            <person name="Nieuwenhuizen N."/>
            <person name="Read N."/>
            <person name="Prakash R."/>
            <person name="Hunter D."/>
            <person name="Zhang H."/>
            <person name="Mckenzie M."/>
            <person name="Knabel M."/>
            <person name="Harris A."/>
            <person name="Allan A."/>
            <person name="Chen A."/>
            <person name="Janssen B."/>
            <person name="Plunkett B."/>
            <person name="Dwamena C."/>
            <person name="Voogd C."/>
            <person name="Leif D."/>
            <person name="Lafferty D."/>
            <person name="Souleyre E."/>
            <person name="Varkonyi-Gasic E."/>
            <person name="Gambi F."/>
            <person name="Hanley J."/>
            <person name="Yao J.-L."/>
            <person name="Cheung J."/>
            <person name="David K."/>
            <person name="Warren B."/>
            <person name="Marsh K."/>
            <person name="Snowden K."/>
            <person name="Lin-Wang K."/>
            <person name="Brian L."/>
            <person name="Martinez-Sanchez M."/>
            <person name="Wang M."/>
            <person name="Ileperuma N."/>
            <person name="Macnee N."/>
            <person name="Campin R."/>
            <person name="Mcatee P."/>
            <person name="Drummond R."/>
            <person name="Espley R."/>
            <person name="Ireland H."/>
            <person name="Wu R."/>
            <person name="Atkinson R."/>
            <person name="Karunairetnam S."/>
            <person name="Bulley S."/>
            <person name="Chunkath S."/>
            <person name="Hanley Z."/>
            <person name="Storey R."/>
            <person name="Thrimawithana A."/>
            <person name="Thomson S."/>
            <person name="David C."/>
            <person name="Testolin R."/>
        </authorList>
    </citation>
    <scope>NUCLEOTIDE SEQUENCE [LARGE SCALE GENOMIC DNA]</scope>
    <source>
        <strain evidence="8">cv. Red5</strain>
        <tissue evidence="7">Young leaf</tissue>
    </source>
</reference>
<dbReference type="Pfam" id="PF03479">
    <property type="entry name" value="PCC"/>
    <property type="match status" value="1"/>
</dbReference>
<evidence type="ECO:0000256" key="3">
    <source>
        <dbReference type="ARBA" id="ARBA00023163"/>
    </source>
</evidence>
<feature type="domain" description="PPC" evidence="6">
    <location>
        <begin position="133"/>
        <end position="273"/>
    </location>
</feature>
<dbReference type="InParanoid" id="A0A2R6R9D6"/>
<evidence type="ECO:0000313" key="7">
    <source>
        <dbReference type="EMBL" id="PSS24167.1"/>
    </source>
</evidence>
<evidence type="ECO:0000256" key="4">
    <source>
        <dbReference type="RuleBase" id="RU367031"/>
    </source>
</evidence>
<protein>
    <recommendedName>
        <fullName evidence="4">AT-hook motif nuclear-localized protein</fullName>
    </recommendedName>
</protein>
<dbReference type="Proteomes" id="UP000241394">
    <property type="component" value="Chromosome LG8"/>
</dbReference>
<dbReference type="AlphaFoldDB" id="A0A2R6R9D6"/>
<dbReference type="SUPFAM" id="SSF117856">
    <property type="entry name" value="AF0104/ALDC/Ptd012-like"/>
    <property type="match status" value="1"/>
</dbReference>
<comment type="caution">
    <text evidence="7">The sequence shown here is derived from an EMBL/GenBank/DDBJ whole genome shotgun (WGS) entry which is preliminary data.</text>
</comment>
<keyword evidence="4" id="KW-0539">Nucleus</keyword>
<evidence type="ECO:0000313" key="8">
    <source>
        <dbReference type="Proteomes" id="UP000241394"/>
    </source>
</evidence>
<comment type="function">
    <text evidence="4">Transcription factor that specifically binds AT-rich DNA sequences related to the nuclear matrix attachment regions (MARs).</text>
</comment>
<dbReference type="EMBL" id="NKQK01000008">
    <property type="protein sequence ID" value="PSS24167.1"/>
    <property type="molecule type" value="Genomic_DNA"/>
</dbReference>
<dbReference type="CDD" id="cd11378">
    <property type="entry name" value="DUF296"/>
    <property type="match status" value="1"/>
</dbReference>
<keyword evidence="1 4" id="KW-0805">Transcription regulation</keyword>
<dbReference type="InterPro" id="IPR005175">
    <property type="entry name" value="PPC_dom"/>
</dbReference>
<dbReference type="PROSITE" id="PS51742">
    <property type="entry name" value="PPC"/>
    <property type="match status" value="1"/>
</dbReference>
<feature type="region of interest" description="Disordered" evidence="5">
    <location>
        <begin position="56"/>
        <end position="99"/>
    </location>
</feature>
<dbReference type="PANTHER" id="PTHR31500">
    <property type="entry name" value="AT-HOOK MOTIF NUCLEAR-LOCALIZED PROTEIN 9"/>
    <property type="match status" value="1"/>
</dbReference>
<feature type="region of interest" description="Disordered" evidence="5">
    <location>
        <begin position="327"/>
        <end position="351"/>
    </location>
</feature>
<dbReference type="GO" id="GO:0005634">
    <property type="term" value="C:nucleus"/>
    <property type="evidence" value="ECO:0007669"/>
    <property type="project" value="UniProtKB-SubCell"/>
</dbReference>
<comment type="subcellular location">
    <subcellularLocation>
        <location evidence="4">Nucleus</location>
    </subcellularLocation>
</comment>
<dbReference type="OrthoDB" id="2014829at2759"/>
<proteinExistence type="predicted"/>
<reference evidence="8" key="2">
    <citation type="journal article" date="2018" name="BMC Genomics">
        <title>A manually annotated Actinidia chinensis var. chinensis (kiwifruit) genome highlights the challenges associated with draft genomes and gene prediction in plants.</title>
        <authorList>
            <person name="Pilkington S.M."/>
            <person name="Crowhurst R."/>
            <person name="Hilario E."/>
            <person name="Nardozza S."/>
            <person name="Fraser L."/>
            <person name="Peng Y."/>
            <person name="Gunaseelan K."/>
            <person name="Simpson R."/>
            <person name="Tahir J."/>
            <person name="Deroles S.C."/>
            <person name="Templeton K."/>
            <person name="Luo Z."/>
            <person name="Davy M."/>
            <person name="Cheng C."/>
            <person name="McNeilage M."/>
            <person name="Scaglione D."/>
            <person name="Liu Y."/>
            <person name="Zhang Q."/>
            <person name="Datson P."/>
            <person name="De Silva N."/>
            <person name="Gardiner S.E."/>
            <person name="Bassett H."/>
            <person name="Chagne D."/>
            <person name="McCallum J."/>
            <person name="Dzierzon H."/>
            <person name="Deng C."/>
            <person name="Wang Y.Y."/>
            <person name="Barron L."/>
            <person name="Manako K."/>
            <person name="Bowen J."/>
            <person name="Foster T.M."/>
            <person name="Erridge Z.A."/>
            <person name="Tiffin H."/>
            <person name="Waite C.N."/>
            <person name="Davies K.M."/>
            <person name="Grierson E.P."/>
            <person name="Laing W.A."/>
            <person name="Kirk R."/>
            <person name="Chen X."/>
            <person name="Wood M."/>
            <person name="Montefiori M."/>
            <person name="Brummell D.A."/>
            <person name="Schwinn K.E."/>
            <person name="Catanach A."/>
            <person name="Fullerton C."/>
            <person name="Li D."/>
            <person name="Meiyalaghan S."/>
            <person name="Nieuwenhuizen N."/>
            <person name="Read N."/>
            <person name="Prakash R."/>
            <person name="Hunter D."/>
            <person name="Zhang H."/>
            <person name="McKenzie M."/>
            <person name="Knabel M."/>
            <person name="Harris A."/>
            <person name="Allan A.C."/>
            <person name="Gleave A."/>
            <person name="Chen A."/>
            <person name="Janssen B.J."/>
            <person name="Plunkett B."/>
            <person name="Ampomah-Dwamena C."/>
            <person name="Voogd C."/>
            <person name="Leif D."/>
            <person name="Lafferty D."/>
            <person name="Souleyre E.J.F."/>
            <person name="Varkonyi-Gasic E."/>
            <person name="Gambi F."/>
            <person name="Hanley J."/>
            <person name="Yao J.L."/>
            <person name="Cheung J."/>
            <person name="David K.M."/>
            <person name="Warren B."/>
            <person name="Marsh K."/>
            <person name="Snowden K.C."/>
            <person name="Lin-Wang K."/>
            <person name="Brian L."/>
            <person name="Martinez-Sanchez M."/>
            <person name="Wang M."/>
            <person name="Ileperuma N."/>
            <person name="Macnee N."/>
            <person name="Campin R."/>
            <person name="McAtee P."/>
            <person name="Drummond R.S.M."/>
            <person name="Espley R.V."/>
            <person name="Ireland H.S."/>
            <person name="Wu R."/>
            <person name="Atkinson R.G."/>
            <person name="Karunairetnam S."/>
            <person name="Bulley S."/>
            <person name="Chunkath S."/>
            <person name="Hanley Z."/>
            <person name="Storey R."/>
            <person name="Thrimawithana A.H."/>
            <person name="Thomson S."/>
            <person name="David C."/>
            <person name="Testolin R."/>
            <person name="Huang H."/>
            <person name="Hellens R.P."/>
            <person name="Schaffer R.J."/>
        </authorList>
    </citation>
    <scope>NUCLEOTIDE SEQUENCE [LARGE SCALE GENOMIC DNA]</scope>
    <source>
        <strain evidence="8">cv. Red5</strain>
    </source>
</reference>
<gene>
    <name evidence="7" type="ORF">CEY00_Acc09047</name>
</gene>
<dbReference type="GO" id="GO:0003680">
    <property type="term" value="F:minor groove of adenine-thymine-rich DNA binding"/>
    <property type="evidence" value="ECO:0007669"/>
    <property type="project" value="UniProtKB-UniRule"/>
</dbReference>
<feature type="compositionally biased region" description="Pro residues" evidence="5">
    <location>
        <begin position="79"/>
        <end position="91"/>
    </location>
</feature>
<evidence type="ECO:0000256" key="2">
    <source>
        <dbReference type="ARBA" id="ARBA00023125"/>
    </source>
</evidence>
<dbReference type="Gene3D" id="3.30.1330.80">
    <property type="entry name" value="Hypothetical protein, similar to alpha- acetolactate decarboxylase, domain 2"/>
    <property type="match status" value="1"/>
</dbReference>